<keyword evidence="5" id="KW-1185">Reference proteome</keyword>
<dbReference type="SMART" id="SM00355">
    <property type="entry name" value="ZnF_C2H2"/>
    <property type="match status" value="2"/>
</dbReference>
<feature type="compositionally biased region" description="Polar residues" evidence="2">
    <location>
        <begin position="165"/>
        <end position="183"/>
    </location>
</feature>
<dbReference type="Proteomes" id="UP000305067">
    <property type="component" value="Unassembled WGS sequence"/>
</dbReference>
<dbReference type="Pfam" id="PF00096">
    <property type="entry name" value="zf-C2H2"/>
    <property type="match status" value="2"/>
</dbReference>
<evidence type="ECO:0000259" key="3">
    <source>
        <dbReference type="PROSITE" id="PS50157"/>
    </source>
</evidence>
<keyword evidence="1" id="KW-0862">Zinc</keyword>
<dbReference type="InterPro" id="IPR036236">
    <property type="entry name" value="Znf_C2H2_sf"/>
</dbReference>
<dbReference type="GO" id="GO:0008270">
    <property type="term" value="F:zinc ion binding"/>
    <property type="evidence" value="ECO:0007669"/>
    <property type="project" value="UniProtKB-KW"/>
</dbReference>
<organism evidence="4 5">
    <name type="scientific">Pterulicium gracile</name>
    <dbReference type="NCBI Taxonomy" id="1884261"/>
    <lineage>
        <taxon>Eukaryota</taxon>
        <taxon>Fungi</taxon>
        <taxon>Dikarya</taxon>
        <taxon>Basidiomycota</taxon>
        <taxon>Agaricomycotina</taxon>
        <taxon>Agaricomycetes</taxon>
        <taxon>Agaricomycetidae</taxon>
        <taxon>Agaricales</taxon>
        <taxon>Pleurotineae</taxon>
        <taxon>Pterulaceae</taxon>
        <taxon>Pterulicium</taxon>
    </lineage>
</organism>
<feature type="domain" description="C2H2-type" evidence="3">
    <location>
        <begin position="218"/>
        <end position="245"/>
    </location>
</feature>
<dbReference type="AlphaFoldDB" id="A0A5C3QXB5"/>
<sequence length="247" mass="26665">MDGSPPQNGGRNYQANSPTTHDPYQYQANSTSSSSGSPSSNAYPSHGHTMQGSSYHQHHPQAGWAYGPGSGQSPPEGMPSSSSAYASPNTRVNPSAYYPPHYLQNGLQNSAPYRSSSHHSQTSQPPSPYNTAPSYGYSAGTYGQPSSGASQPPYSHGAHSGHKPSFSSHTALTQPIGSSGPSSSRDRFYCSQCTYSFTRQHDLKRHISTIHSQDAHQEKCPRCKKTFSRSDALKRHVDRTCGARDDE</sequence>
<keyword evidence="1" id="KW-0479">Metal-binding</keyword>
<feature type="region of interest" description="Disordered" evidence="2">
    <location>
        <begin position="1"/>
        <end position="187"/>
    </location>
</feature>
<name>A0A5C3QXB5_9AGAR</name>
<reference evidence="4 5" key="1">
    <citation type="journal article" date="2019" name="Nat. Ecol. Evol.">
        <title>Megaphylogeny resolves global patterns of mushroom evolution.</title>
        <authorList>
            <person name="Varga T."/>
            <person name="Krizsan K."/>
            <person name="Foldi C."/>
            <person name="Dima B."/>
            <person name="Sanchez-Garcia M."/>
            <person name="Sanchez-Ramirez S."/>
            <person name="Szollosi G.J."/>
            <person name="Szarkandi J.G."/>
            <person name="Papp V."/>
            <person name="Albert L."/>
            <person name="Andreopoulos W."/>
            <person name="Angelini C."/>
            <person name="Antonin V."/>
            <person name="Barry K.W."/>
            <person name="Bougher N.L."/>
            <person name="Buchanan P."/>
            <person name="Buyck B."/>
            <person name="Bense V."/>
            <person name="Catcheside P."/>
            <person name="Chovatia M."/>
            <person name="Cooper J."/>
            <person name="Damon W."/>
            <person name="Desjardin D."/>
            <person name="Finy P."/>
            <person name="Geml J."/>
            <person name="Haridas S."/>
            <person name="Hughes K."/>
            <person name="Justo A."/>
            <person name="Karasinski D."/>
            <person name="Kautmanova I."/>
            <person name="Kiss B."/>
            <person name="Kocsube S."/>
            <person name="Kotiranta H."/>
            <person name="LaButti K.M."/>
            <person name="Lechner B.E."/>
            <person name="Liimatainen K."/>
            <person name="Lipzen A."/>
            <person name="Lukacs Z."/>
            <person name="Mihaltcheva S."/>
            <person name="Morgado L.N."/>
            <person name="Niskanen T."/>
            <person name="Noordeloos M.E."/>
            <person name="Ohm R.A."/>
            <person name="Ortiz-Santana B."/>
            <person name="Ovrebo C."/>
            <person name="Racz N."/>
            <person name="Riley R."/>
            <person name="Savchenko A."/>
            <person name="Shiryaev A."/>
            <person name="Soop K."/>
            <person name="Spirin V."/>
            <person name="Szebenyi C."/>
            <person name="Tomsovsky M."/>
            <person name="Tulloss R.E."/>
            <person name="Uehling J."/>
            <person name="Grigoriev I.V."/>
            <person name="Vagvolgyi C."/>
            <person name="Papp T."/>
            <person name="Martin F.M."/>
            <person name="Miettinen O."/>
            <person name="Hibbett D.S."/>
            <person name="Nagy L.G."/>
        </authorList>
    </citation>
    <scope>NUCLEOTIDE SEQUENCE [LARGE SCALE GENOMIC DNA]</scope>
    <source>
        <strain evidence="4 5">CBS 309.79</strain>
    </source>
</reference>
<dbReference type="PROSITE" id="PS50157">
    <property type="entry name" value="ZINC_FINGER_C2H2_2"/>
    <property type="match status" value="2"/>
</dbReference>
<feature type="compositionally biased region" description="Polar residues" evidence="2">
    <location>
        <begin position="1"/>
        <end position="22"/>
    </location>
</feature>
<feature type="compositionally biased region" description="Polar residues" evidence="2">
    <location>
        <begin position="105"/>
        <end position="114"/>
    </location>
</feature>
<dbReference type="SUPFAM" id="SSF57667">
    <property type="entry name" value="beta-beta-alpha zinc fingers"/>
    <property type="match status" value="1"/>
</dbReference>
<feature type="compositionally biased region" description="Polar residues" evidence="2">
    <location>
        <begin position="79"/>
        <end position="93"/>
    </location>
</feature>
<gene>
    <name evidence="4" type="ORF">BDV98DRAFT_412485</name>
</gene>
<evidence type="ECO:0000313" key="5">
    <source>
        <dbReference type="Proteomes" id="UP000305067"/>
    </source>
</evidence>
<dbReference type="STRING" id="1884261.A0A5C3QXB5"/>
<dbReference type="Gene3D" id="3.30.160.60">
    <property type="entry name" value="Classic Zinc Finger"/>
    <property type="match status" value="2"/>
</dbReference>
<dbReference type="InterPro" id="IPR013087">
    <property type="entry name" value="Znf_C2H2_type"/>
</dbReference>
<feature type="compositionally biased region" description="Polar residues" evidence="2">
    <location>
        <begin position="141"/>
        <end position="153"/>
    </location>
</feature>
<proteinExistence type="predicted"/>
<feature type="compositionally biased region" description="Low complexity" evidence="2">
    <location>
        <begin position="25"/>
        <end position="45"/>
    </location>
</feature>
<evidence type="ECO:0000256" key="1">
    <source>
        <dbReference type="PROSITE-ProRule" id="PRU00042"/>
    </source>
</evidence>
<evidence type="ECO:0000256" key="2">
    <source>
        <dbReference type="SAM" id="MobiDB-lite"/>
    </source>
</evidence>
<evidence type="ECO:0000313" key="4">
    <source>
        <dbReference type="EMBL" id="TFL03014.1"/>
    </source>
</evidence>
<keyword evidence="1" id="KW-0863">Zinc-finger</keyword>
<dbReference type="OrthoDB" id="8922241at2759"/>
<feature type="domain" description="C2H2-type" evidence="3">
    <location>
        <begin position="188"/>
        <end position="216"/>
    </location>
</feature>
<dbReference type="PROSITE" id="PS00028">
    <property type="entry name" value="ZINC_FINGER_C2H2_1"/>
    <property type="match status" value="1"/>
</dbReference>
<protein>
    <recommendedName>
        <fullName evidence="3">C2H2-type domain-containing protein</fullName>
    </recommendedName>
</protein>
<dbReference type="EMBL" id="ML178821">
    <property type="protein sequence ID" value="TFL03014.1"/>
    <property type="molecule type" value="Genomic_DNA"/>
</dbReference>
<accession>A0A5C3QXB5</accession>